<evidence type="ECO:0000259" key="3">
    <source>
        <dbReference type="PROSITE" id="PS50801"/>
    </source>
</evidence>
<evidence type="ECO:0000256" key="1">
    <source>
        <dbReference type="ARBA" id="ARBA00009013"/>
    </source>
</evidence>
<evidence type="ECO:0000256" key="2">
    <source>
        <dbReference type="RuleBase" id="RU003749"/>
    </source>
</evidence>
<name>A0AAP2G8W9_9RHOB</name>
<reference evidence="4 5" key="1">
    <citation type="journal article" date="2021" name="Arch. Microbiol.">
        <title>Harenicola maris gen. nov., sp. nov. isolated from the Sea of Japan shallow sediments.</title>
        <authorList>
            <person name="Romanenko L.A."/>
            <person name="Kurilenko V.V."/>
            <person name="Chernysheva N.Y."/>
            <person name="Tekutyeva L.A."/>
            <person name="Velansky P.V."/>
            <person name="Svetashev V.I."/>
            <person name="Isaeva M.P."/>
        </authorList>
    </citation>
    <scope>NUCLEOTIDE SEQUENCE [LARGE SCALE GENOMIC DNA]</scope>
    <source>
        <strain evidence="4 5">KMM 3653</strain>
    </source>
</reference>
<dbReference type="GO" id="GO:0043856">
    <property type="term" value="F:anti-sigma factor antagonist activity"/>
    <property type="evidence" value="ECO:0007669"/>
    <property type="project" value="InterPro"/>
</dbReference>
<dbReference type="AlphaFoldDB" id="A0AAP2G8W9"/>
<gene>
    <name evidence="4" type="ORF">IV417_11050</name>
</gene>
<keyword evidence="5" id="KW-1185">Reference proteome</keyword>
<dbReference type="SUPFAM" id="SSF52091">
    <property type="entry name" value="SpoIIaa-like"/>
    <property type="match status" value="1"/>
</dbReference>
<dbReference type="RefSeq" id="WP_327794149.1">
    <property type="nucleotide sequence ID" value="NZ_JADQAZ010000002.1"/>
</dbReference>
<dbReference type="InterPro" id="IPR003658">
    <property type="entry name" value="Anti-sigma_ant"/>
</dbReference>
<evidence type="ECO:0000313" key="4">
    <source>
        <dbReference type="EMBL" id="MBT0957929.1"/>
    </source>
</evidence>
<dbReference type="InterPro" id="IPR002645">
    <property type="entry name" value="STAS_dom"/>
</dbReference>
<dbReference type="CDD" id="cd07043">
    <property type="entry name" value="STAS_anti-anti-sigma_factors"/>
    <property type="match status" value="1"/>
</dbReference>
<protein>
    <recommendedName>
        <fullName evidence="2">Anti-sigma factor antagonist</fullName>
    </recommendedName>
</protein>
<dbReference type="Pfam" id="PF01740">
    <property type="entry name" value="STAS"/>
    <property type="match status" value="1"/>
</dbReference>
<comment type="similarity">
    <text evidence="1 2">Belongs to the anti-sigma-factor antagonist family.</text>
</comment>
<dbReference type="InterPro" id="IPR036513">
    <property type="entry name" value="STAS_dom_sf"/>
</dbReference>
<accession>A0AAP2G8W9</accession>
<dbReference type="PANTHER" id="PTHR33495:SF2">
    <property type="entry name" value="ANTI-SIGMA FACTOR ANTAGONIST TM_1081-RELATED"/>
    <property type="match status" value="1"/>
</dbReference>
<organism evidence="4 5">
    <name type="scientific">Harenicola maris</name>
    <dbReference type="NCBI Taxonomy" id="2841044"/>
    <lineage>
        <taxon>Bacteria</taxon>
        <taxon>Pseudomonadati</taxon>
        <taxon>Pseudomonadota</taxon>
        <taxon>Alphaproteobacteria</taxon>
        <taxon>Rhodobacterales</taxon>
        <taxon>Paracoccaceae</taxon>
        <taxon>Harenicola</taxon>
    </lineage>
</organism>
<proteinExistence type="inferred from homology"/>
<dbReference type="PROSITE" id="PS50801">
    <property type="entry name" value="STAS"/>
    <property type="match status" value="1"/>
</dbReference>
<evidence type="ECO:0000313" key="5">
    <source>
        <dbReference type="Proteomes" id="UP001315686"/>
    </source>
</evidence>
<dbReference type="Gene3D" id="3.30.750.24">
    <property type="entry name" value="STAS domain"/>
    <property type="match status" value="1"/>
</dbReference>
<dbReference type="Proteomes" id="UP001315686">
    <property type="component" value="Unassembled WGS sequence"/>
</dbReference>
<sequence length="114" mass="12044">MELSCDMRNDVVLIGVHANRIDAGIALQFITKMAEATKGKTGRILMDLAEVEFIDSSGLGAVVAALKQVDKGASLELANLSVAVRKLFSLTKMDTVFRVHPSVEDALQAGSAAA</sequence>
<feature type="domain" description="STAS" evidence="3">
    <location>
        <begin position="44"/>
        <end position="110"/>
    </location>
</feature>
<comment type="caution">
    <text evidence="4">The sequence shown here is derived from an EMBL/GenBank/DDBJ whole genome shotgun (WGS) entry which is preliminary data.</text>
</comment>
<dbReference type="NCBIfam" id="TIGR00377">
    <property type="entry name" value="ant_ant_sig"/>
    <property type="match status" value="1"/>
</dbReference>
<dbReference type="EMBL" id="JADQAZ010000002">
    <property type="protein sequence ID" value="MBT0957929.1"/>
    <property type="molecule type" value="Genomic_DNA"/>
</dbReference>
<dbReference type="PANTHER" id="PTHR33495">
    <property type="entry name" value="ANTI-SIGMA FACTOR ANTAGONIST TM_1081-RELATED-RELATED"/>
    <property type="match status" value="1"/>
</dbReference>